<evidence type="ECO:0000313" key="2">
    <source>
        <dbReference type="Proteomes" id="UP001597399"/>
    </source>
</evidence>
<proteinExistence type="predicted"/>
<name>A0ABW5RYT4_9BACL</name>
<organism evidence="1 2">
    <name type="scientific">Sporolactobacillus shoreicorticis</name>
    <dbReference type="NCBI Taxonomy" id="1923877"/>
    <lineage>
        <taxon>Bacteria</taxon>
        <taxon>Bacillati</taxon>
        <taxon>Bacillota</taxon>
        <taxon>Bacilli</taxon>
        <taxon>Bacillales</taxon>
        <taxon>Sporolactobacillaceae</taxon>
        <taxon>Sporolactobacillus</taxon>
    </lineage>
</organism>
<accession>A0ABW5RYT4</accession>
<sequence>MHGFIEIKRKDGMRDSIRTDMISNFWEEKHGNSKQVKLVLMNDYESPFDYPGTYEELQRDIARAEYPNFGDVDLDHENEGENQ</sequence>
<dbReference type="RefSeq" id="WP_253065682.1">
    <property type="nucleotide sequence ID" value="NZ_JAMXWM010000074.1"/>
</dbReference>
<evidence type="ECO:0000313" key="1">
    <source>
        <dbReference type="EMBL" id="MFD2692606.1"/>
    </source>
</evidence>
<comment type="caution">
    <text evidence="1">The sequence shown here is derived from an EMBL/GenBank/DDBJ whole genome shotgun (WGS) entry which is preliminary data.</text>
</comment>
<protein>
    <submittedName>
        <fullName evidence="1">Uncharacterized protein</fullName>
    </submittedName>
</protein>
<reference evidence="2" key="1">
    <citation type="journal article" date="2019" name="Int. J. Syst. Evol. Microbiol.">
        <title>The Global Catalogue of Microorganisms (GCM) 10K type strain sequencing project: providing services to taxonomists for standard genome sequencing and annotation.</title>
        <authorList>
            <consortium name="The Broad Institute Genomics Platform"/>
            <consortium name="The Broad Institute Genome Sequencing Center for Infectious Disease"/>
            <person name="Wu L."/>
            <person name="Ma J."/>
        </authorList>
    </citation>
    <scope>NUCLEOTIDE SEQUENCE [LARGE SCALE GENOMIC DNA]</scope>
    <source>
        <strain evidence="2">TISTR 2466</strain>
    </source>
</reference>
<gene>
    <name evidence="1" type="ORF">ACFSUE_02960</name>
</gene>
<dbReference type="Proteomes" id="UP001597399">
    <property type="component" value="Unassembled WGS sequence"/>
</dbReference>
<keyword evidence="2" id="KW-1185">Reference proteome</keyword>
<dbReference type="EMBL" id="JBHUMQ010000004">
    <property type="protein sequence ID" value="MFD2692606.1"/>
    <property type="molecule type" value="Genomic_DNA"/>
</dbReference>